<comment type="subcellular location">
    <subcellularLocation>
        <location evidence="1">Secreted</location>
    </subcellularLocation>
</comment>
<dbReference type="GO" id="GO:0005975">
    <property type="term" value="P:carbohydrate metabolic process"/>
    <property type="evidence" value="ECO:0007669"/>
    <property type="project" value="UniProtKB-ARBA"/>
</dbReference>
<gene>
    <name evidence="6" type="ORF">LX83_000103</name>
</gene>
<evidence type="ECO:0000256" key="1">
    <source>
        <dbReference type="ARBA" id="ARBA00004613"/>
    </source>
</evidence>
<evidence type="ECO:0000256" key="4">
    <source>
        <dbReference type="SAM" id="SignalP"/>
    </source>
</evidence>
<dbReference type="Gene3D" id="2.60.40.10">
    <property type="entry name" value="Immunoglobulins"/>
    <property type="match status" value="2"/>
</dbReference>
<dbReference type="InterPro" id="IPR013783">
    <property type="entry name" value="Ig-like_fold"/>
</dbReference>
<comment type="caution">
    <text evidence="6">The sequence shown here is derived from an EMBL/GenBank/DDBJ whole genome shotgun (WGS) entry which is preliminary data.</text>
</comment>
<evidence type="ECO:0000259" key="5">
    <source>
        <dbReference type="Pfam" id="PF17210"/>
    </source>
</evidence>
<dbReference type="EMBL" id="JAMTCK010000001">
    <property type="protein sequence ID" value="MCP2163263.1"/>
    <property type="molecule type" value="Genomic_DNA"/>
</dbReference>
<dbReference type="InterPro" id="IPR033764">
    <property type="entry name" value="Sdr_B"/>
</dbReference>
<accession>A0AAE3G8K3</accession>
<keyword evidence="7" id="KW-1185">Reference proteome</keyword>
<evidence type="ECO:0000256" key="2">
    <source>
        <dbReference type="ARBA" id="ARBA00022525"/>
    </source>
</evidence>
<evidence type="ECO:0000313" key="7">
    <source>
        <dbReference type="Proteomes" id="UP001206128"/>
    </source>
</evidence>
<organism evidence="6 7">
    <name type="scientific">Goodfellowiella coeruleoviolacea</name>
    <dbReference type="NCBI Taxonomy" id="334858"/>
    <lineage>
        <taxon>Bacteria</taxon>
        <taxon>Bacillati</taxon>
        <taxon>Actinomycetota</taxon>
        <taxon>Actinomycetes</taxon>
        <taxon>Pseudonocardiales</taxon>
        <taxon>Pseudonocardiaceae</taxon>
        <taxon>Goodfellowiella</taxon>
    </lineage>
</organism>
<evidence type="ECO:0000313" key="6">
    <source>
        <dbReference type="EMBL" id="MCP2163263.1"/>
    </source>
</evidence>
<dbReference type="Proteomes" id="UP001206128">
    <property type="component" value="Unassembled WGS sequence"/>
</dbReference>
<reference evidence="6" key="1">
    <citation type="submission" date="2022-06" db="EMBL/GenBank/DDBJ databases">
        <title>Genomic Encyclopedia of Archaeal and Bacterial Type Strains, Phase II (KMG-II): from individual species to whole genera.</title>
        <authorList>
            <person name="Goeker M."/>
        </authorList>
    </citation>
    <scope>NUCLEOTIDE SEQUENCE</scope>
    <source>
        <strain evidence="6">DSM 43935</strain>
    </source>
</reference>
<dbReference type="Pfam" id="PF17210">
    <property type="entry name" value="SdrD_B"/>
    <property type="match status" value="1"/>
</dbReference>
<proteinExistence type="predicted"/>
<feature type="signal peptide" evidence="4">
    <location>
        <begin position="1"/>
        <end position="26"/>
    </location>
</feature>
<keyword evidence="2" id="KW-0964">Secreted</keyword>
<dbReference type="RefSeq" id="WP_253765748.1">
    <property type="nucleotide sequence ID" value="NZ_JAMTCK010000001.1"/>
</dbReference>
<name>A0AAE3G8K3_9PSEU</name>
<keyword evidence="3 4" id="KW-0732">Signal</keyword>
<sequence>MRTSHRLWVLAAVAAVGGSLFPPGTAAARADELGGISGRVWLDRDGNGVFDDTDALFPVIEDIRISRADGTWSGSVELSHGVFAVADLAPGRYVVDGAVPAYASTTPSQVSVLVPPGGVAEVEFGIRGGTISGVVWLDENEDGVRQDAEPLGVPGRTMRMSAYDTVTTFHVTDVDGQGRFLFQDLPATEYILDTFLAVQPEFGPTRPFVGAPERDSDLDWNLGDGRRVAIEVREDGYATTATNIDAGFVRNRRDLVAEELTATPDGDLAVGQPVVLRAVVGNRGNTTARMQGQVRLPAGLRIVAATSTEQTSVSGQLVKVGWRSHYHPPGTFEVLITAVVDALPTDPVRFTVVDVLDPDLPETNPDNNALTLTL</sequence>
<feature type="chain" id="PRO_5042139584" description="SD-repeat containing protein B domain-containing protein" evidence="4">
    <location>
        <begin position="27"/>
        <end position="374"/>
    </location>
</feature>
<evidence type="ECO:0000256" key="3">
    <source>
        <dbReference type="ARBA" id="ARBA00022729"/>
    </source>
</evidence>
<dbReference type="SUPFAM" id="SSF117074">
    <property type="entry name" value="Hypothetical protein PA1324"/>
    <property type="match status" value="2"/>
</dbReference>
<feature type="domain" description="SD-repeat containing protein B" evidence="5">
    <location>
        <begin position="131"/>
        <end position="247"/>
    </location>
</feature>
<dbReference type="GO" id="GO:0005576">
    <property type="term" value="C:extracellular region"/>
    <property type="evidence" value="ECO:0007669"/>
    <property type="project" value="UniProtKB-SubCell"/>
</dbReference>
<protein>
    <recommendedName>
        <fullName evidence="5">SD-repeat containing protein B domain-containing protein</fullName>
    </recommendedName>
</protein>
<dbReference type="AlphaFoldDB" id="A0AAE3G8K3"/>